<dbReference type="PANTHER" id="PTHR13936:SF14">
    <property type="entry name" value="PROFILIN-1"/>
    <property type="match status" value="1"/>
</dbReference>
<evidence type="ECO:0000256" key="4">
    <source>
        <dbReference type="ARBA" id="ARBA00023212"/>
    </source>
</evidence>
<dbReference type="GO" id="GO:0030833">
    <property type="term" value="P:regulation of actin filament polymerization"/>
    <property type="evidence" value="ECO:0007669"/>
    <property type="project" value="TreeGrafter"/>
</dbReference>
<dbReference type="PRINTS" id="PR01639">
    <property type="entry name" value="PROFILINMAML"/>
</dbReference>
<accession>A0A8D2CYI8</accession>
<reference evidence="6" key="1">
    <citation type="submission" date="2025-08" db="UniProtKB">
        <authorList>
            <consortium name="Ensembl"/>
        </authorList>
    </citation>
    <scope>IDENTIFICATION</scope>
</reference>
<dbReference type="GO" id="GO:0030036">
    <property type="term" value="P:actin cytoskeleton organization"/>
    <property type="evidence" value="ECO:0007669"/>
    <property type="project" value="InterPro"/>
</dbReference>
<dbReference type="AlphaFoldDB" id="A0A8D2CYI8"/>
<evidence type="ECO:0000313" key="7">
    <source>
        <dbReference type="Proteomes" id="UP000694564"/>
    </source>
</evidence>
<proteinExistence type="predicted"/>
<evidence type="ECO:0000256" key="5">
    <source>
        <dbReference type="SAM" id="SignalP"/>
    </source>
</evidence>
<evidence type="ECO:0000313" key="6">
    <source>
        <dbReference type="Ensembl" id="ENSSVLP00005016818.1"/>
    </source>
</evidence>
<feature type="chain" id="PRO_5034109935" evidence="5">
    <location>
        <begin position="20"/>
        <end position="111"/>
    </location>
</feature>
<dbReference type="Ensembl" id="ENSSVLT00005018690.1">
    <property type="protein sequence ID" value="ENSSVLP00005016818.1"/>
    <property type="gene ID" value="ENSSVLG00005013377.1"/>
</dbReference>
<protein>
    <submittedName>
        <fullName evidence="6">Uncharacterized protein</fullName>
    </submittedName>
</protein>
<dbReference type="PANTHER" id="PTHR13936">
    <property type="entry name" value="PROFILIN"/>
    <property type="match status" value="1"/>
</dbReference>
<dbReference type="Gene3D" id="3.30.450.30">
    <property type="entry name" value="Dynein light chain 2a, cytoplasmic"/>
    <property type="match status" value="1"/>
</dbReference>
<dbReference type="Proteomes" id="UP000694564">
    <property type="component" value="Chromosome 9"/>
</dbReference>
<sequence length="111" mass="12510">HSAFFLFKLKGLVSWLAKTSQVFYESADTWGPEMFCDPIWDSLLQDGEFTIDLHTKSTSGAPTFSVTVTMIAKTPVLLMGKEGVHNGLINKKCYEMASQILQNPKDRTMYK</sequence>
<name>A0A8D2CYI8_SCIVU</name>
<evidence type="ECO:0000256" key="3">
    <source>
        <dbReference type="ARBA" id="ARBA00023203"/>
    </source>
</evidence>
<dbReference type="GeneTree" id="ENSGT00940000153664"/>
<evidence type="ECO:0000256" key="2">
    <source>
        <dbReference type="ARBA" id="ARBA00022490"/>
    </source>
</evidence>
<dbReference type="GO" id="GO:0005737">
    <property type="term" value="C:cytoplasm"/>
    <property type="evidence" value="ECO:0007669"/>
    <property type="project" value="TreeGrafter"/>
</dbReference>
<keyword evidence="4" id="KW-0206">Cytoskeleton</keyword>
<dbReference type="GO" id="GO:0003779">
    <property type="term" value="F:actin binding"/>
    <property type="evidence" value="ECO:0007669"/>
    <property type="project" value="UniProtKB-KW"/>
</dbReference>
<organism evidence="6 7">
    <name type="scientific">Sciurus vulgaris</name>
    <name type="common">Eurasian red squirrel</name>
    <dbReference type="NCBI Taxonomy" id="55149"/>
    <lineage>
        <taxon>Eukaryota</taxon>
        <taxon>Metazoa</taxon>
        <taxon>Chordata</taxon>
        <taxon>Craniata</taxon>
        <taxon>Vertebrata</taxon>
        <taxon>Euteleostomi</taxon>
        <taxon>Mammalia</taxon>
        <taxon>Eutheria</taxon>
        <taxon>Euarchontoglires</taxon>
        <taxon>Glires</taxon>
        <taxon>Rodentia</taxon>
        <taxon>Sciuromorpha</taxon>
        <taxon>Sciuridae</taxon>
        <taxon>Sciurinae</taxon>
        <taxon>Sciurini</taxon>
        <taxon>Sciurus</taxon>
    </lineage>
</organism>
<keyword evidence="2" id="KW-0963">Cytoplasm</keyword>
<dbReference type="SUPFAM" id="SSF55770">
    <property type="entry name" value="Profilin (actin-binding protein)"/>
    <property type="match status" value="1"/>
</dbReference>
<dbReference type="GO" id="GO:0032233">
    <property type="term" value="P:positive regulation of actin filament bundle assembly"/>
    <property type="evidence" value="ECO:0007669"/>
    <property type="project" value="TreeGrafter"/>
</dbReference>
<dbReference type="GO" id="GO:0005856">
    <property type="term" value="C:cytoskeleton"/>
    <property type="evidence" value="ECO:0007669"/>
    <property type="project" value="UniProtKB-SubCell"/>
</dbReference>
<evidence type="ECO:0000256" key="1">
    <source>
        <dbReference type="ARBA" id="ARBA00004245"/>
    </source>
</evidence>
<dbReference type="InterPro" id="IPR005454">
    <property type="entry name" value="Profilin1/2/3_vertebrate"/>
</dbReference>
<reference evidence="6" key="2">
    <citation type="submission" date="2025-09" db="UniProtKB">
        <authorList>
            <consortium name="Ensembl"/>
        </authorList>
    </citation>
    <scope>IDENTIFICATION</scope>
</reference>
<comment type="subcellular location">
    <subcellularLocation>
        <location evidence="1">Cytoplasm</location>
        <location evidence="1">Cytoskeleton</location>
    </subcellularLocation>
</comment>
<feature type="signal peptide" evidence="5">
    <location>
        <begin position="1"/>
        <end position="19"/>
    </location>
</feature>
<keyword evidence="3" id="KW-0009">Actin-binding</keyword>
<dbReference type="InterPro" id="IPR036140">
    <property type="entry name" value="PFN_sf"/>
</dbReference>
<keyword evidence="7" id="KW-1185">Reference proteome</keyword>
<keyword evidence="5" id="KW-0732">Signal</keyword>